<dbReference type="EMBL" id="CP054038">
    <property type="protein sequence ID" value="QKJ18743.1"/>
    <property type="molecule type" value="Genomic_DNA"/>
</dbReference>
<reference evidence="2 3" key="1">
    <citation type="submission" date="2020-05" db="EMBL/GenBank/DDBJ databases">
        <title>Strain PA2F3 complete genome.</title>
        <authorList>
            <person name="Kim Y.-S."/>
            <person name="Kim S.-J."/>
            <person name="Jung H.-k."/>
            <person name="Kim S.-E."/>
            <person name="Kim K.-H."/>
        </authorList>
    </citation>
    <scope>NUCLEOTIDE SEQUENCE [LARGE SCALE GENOMIC DNA]</scope>
    <source>
        <strain evidence="2 3">PA2F3</strain>
    </source>
</reference>
<dbReference type="Proteomes" id="UP000502498">
    <property type="component" value="Chromosome"/>
</dbReference>
<evidence type="ECO:0000256" key="1">
    <source>
        <dbReference type="SAM" id="MobiDB-lite"/>
    </source>
</evidence>
<evidence type="ECO:0000313" key="2">
    <source>
        <dbReference type="EMBL" id="QKJ18743.1"/>
    </source>
</evidence>
<protein>
    <submittedName>
        <fullName evidence="2">Uncharacterized protein</fullName>
    </submittedName>
</protein>
<accession>A0A7D4UAQ5</accession>
<gene>
    <name evidence="2" type="ORF">HQM25_04650</name>
</gene>
<proteinExistence type="predicted"/>
<name>A0A7D4UAQ5_9MICO</name>
<feature type="region of interest" description="Disordered" evidence="1">
    <location>
        <begin position="1"/>
        <end position="26"/>
    </location>
</feature>
<dbReference type="RefSeq" id="WP_172989184.1">
    <property type="nucleotide sequence ID" value="NZ_CP054038.1"/>
</dbReference>
<sequence>MSILEHSGASRTVGPAPDDHADLDDEFGDDFEETLRQELIAAGIIADG</sequence>
<organism evidence="2 3">
    <name type="scientific">Microbacterium hominis</name>
    <dbReference type="NCBI Taxonomy" id="162426"/>
    <lineage>
        <taxon>Bacteria</taxon>
        <taxon>Bacillati</taxon>
        <taxon>Actinomycetota</taxon>
        <taxon>Actinomycetes</taxon>
        <taxon>Micrococcales</taxon>
        <taxon>Microbacteriaceae</taxon>
        <taxon>Microbacterium</taxon>
    </lineage>
</organism>
<evidence type="ECO:0000313" key="3">
    <source>
        <dbReference type="Proteomes" id="UP000502498"/>
    </source>
</evidence>
<dbReference type="AlphaFoldDB" id="A0A7D4UAQ5"/>